<dbReference type="CDD" id="cd24133">
    <property type="entry name" value="ASKHA_NBD_TsaD_bac"/>
    <property type="match status" value="1"/>
</dbReference>
<dbReference type="NCBIfam" id="TIGR00329">
    <property type="entry name" value="gcp_kae1"/>
    <property type="match status" value="1"/>
</dbReference>
<keyword evidence="10" id="KW-0378">Hydrolase</keyword>
<dbReference type="Gene3D" id="3.30.420.40">
    <property type="match status" value="2"/>
</dbReference>
<gene>
    <name evidence="8" type="primary">tsaD</name>
    <name evidence="10" type="synonym">gcp</name>
    <name evidence="10" type="ORF">HMPREF0663_12331</name>
</gene>
<dbReference type="InterPro" id="IPR017861">
    <property type="entry name" value="KAE1/TsaD"/>
</dbReference>
<name>E7RSR3_9BACT</name>
<dbReference type="InterPro" id="IPR022450">
    <property type="entry name" value="TsaD"/>
</dbReference>
<dbReference type="FunFam" id="3.30.420.40:FF:000040">
    <property type="entry name" value="tRNA N6-adenosine threonylcarbamoyltransferase"/>
    <property type="match status" value="1"/>
</dbReference>
<feature type="binding site" evidence="8">
    <location>
        <position position="192"/>
    </location>
    <ligand>
        <name>substrate</name>
    </ligand>
</feature>
<evidence type="ECO:0000256" key="3">
    <source>
        <dbReference type="ARBA" id="ARBA00022694"/>
    </source>
</evidence>
<dbReference type="FunFam" id="3.30.420.40:FF:000012">
    <property type="entry name" value="tRNA N6-adenosine threonylcarbamoyltransferase"/>
    <property type="match status" value="1"/>
</dbReference>
<feature type="binding site" evidence="8">
    <location>
        <position position="188"/>
    </location>
    <ligand>
        <name>substrate</name>
    </ligand>
</feature>
<proteinExistence type="inferred from homology"/>
<dbReference type="GO" id="GO:0005506">
    <property type="term" value="F:iron ion binding"/>
    <property type="evidence" value="ECO:0007669"/>
    <property type="project" value="UniProtKB-UniRule"/>
</dbReference>
<dbReference type="EMBL" id="AEPE02000006">
    <property type="protein sequence ID" value="EFZ36264.1"/>
    <property type="molecule type" value="Genomic_DNA"/>
</dbReference>
<dbReference type="AlphaFoldDB" id="E7RSR3"/>
<evidence type="ECO:0000256" key="1">
    <source>
        <dbReference type="ARBA" id="ARBA00022490"/>
    </source>
</evidence>
<feature type="domain" description="Gcp-like" evidence="9">
    <location>
        <begin position="28"/>
        <end position="317"/>
    </location>
</feature>
<dbReference type="GO" id="GO:0002949">
    <property type="term" value="P:tRNA threonylcarbamoyladenosine modification"/>
    <property type="evidence" value="ECO:0007669"/>
    <property type="project" value="UniProtKB-UniRule"/>
</dbReference>
<evidence type="ECO:0000313" key="11">
    <source>
        <dbReference type="Proteomes" id="UP000005580"/>
    </source>
</evidence>
<feature type="binding site" evidence="8">
    <location>
        <position position="114"/>
    </location>
    <ligand>
        <name>Fe cation</name>
        <dbReference type="ChEBI" id="CHEBI:24875"/>
    </ligand>
</feature>
<keyword evidence="1 8" id="KW-0963">Cytoplasm</keyword>
<dbReference type="PRINTS" id="PR00789">
    <property type="entry name" value="OSIALOPTASE"/>
</dbReference>
<evidence type="ECO:0000256" key="5">
    <source>
        <dbReference type="ARBA" id="ARBA00023004"/>
    </source>
</evidence>
<reference evidence="10" key="1">
    <citation type="submission" date="2011-01" db="EMBL/GenBank/DDBJ databases">
        <authorList>
            <person name="Muzny D."/>
            <person name="Qin X."/>
            <person name="Buhay C."/>
            <person name="Dugan-Rocha S."/>
            <person name="Ding Y."/>
            <person name="Chen G."/>
            <person name="Hawes A."/>
            <person name="Holder M."/>
            <person name="Jhangiani S."/>
            <person name="Johnson A."/>
            <person name="Khan Z."/>
            <person name="Li Z."/>
            <person name="Liu W."/>
            <person name="Liu X."/>
            <person name="Perez L."/>
            <person name="Shen H."/>
            <person name="Wang Q."/>
            <person name="Watt J."/>
            <person name="Xi L."/>
            <person name="Xin Y."/>
            <person name="Zhou J."/>
            <person name="Deng J."/>
            <person name="Jiang H."/>
            <person name="Liu Y."/>
            <person name="Qu J."/>
            <person name="Song X.-Z."/>
            <person name="Zhang L."/>
            <person name="Villasana D."/>
            <person name="Johnson A."/>
            <person name="Liu J."/>
            <person name="Liyanage D."/>
            <person name="Lorensuhewa L."/>
            <person name="Robinson T."/>
            <person name="Song A."/>
            <person name="Song B.-B."/>
            <person name="Dinh H."/>
            <person name="Thornton R."/>
            <person name="Coyle M."/>
            <person name="Francisco L."/>
            <person name="Jackson L."/>
            <person name="Javaid M."/>
            <person name="Korchina V."/>
            <person name="Kovar C."/>
            <person name="Mata R."/>
            <person name="Mathew T."/>
            <person name="Ngo R."/>
            <person name="Nguyen L."/>
            <person name="Nguyen N."/>
            <person name="Okwuonu G."/>
            <person name="Ongeri F."/>
            <person name="Pham C."/>
            <person name="Simmons D."/>
            <person name="Wilczek-Boney K."/>
            <person name="Hale W."/>
            <person name="Jakkamsetti A."/>
            <person name="Pham P."/>
            <person name="Ruth R."/>
            <person name="San Lucas F."/>
            <person name="Warren J."/>
            <person name="Zhang J."/>
            <person name="Zhao Z."/>
            <person name="Zhou C."/>
            <person name="Zhu D."/>
            <person name="Lee S."/>
            <person name="Bess C."/>
            <person name="Blankenburg K."/>
            <person name="Forbes L."/>
            <person name="Fu Q."/>
            <person name="Gubbala S."/>
            <person name="Hirani K."/>
            <person name="Jayaseelan J.C."/>
            <person name="Lara F."/>
            <person name="Munidasa M."/>
            <person name="Palculict T."/>
            <person name="Patil S."/>
            <person name="Pu L.-L."/>
            <person name="Saada N."/>
            <person name="Tang L."/>
            <person name="Weissenberger G."/>
            <person name="Zhu Y."/>
            <person name="Hemphill L."/>
            <person name="Shang Y."/>
            <person name="Youmans B."/>
            <person name="Ayvaz T."/>
            <person name="Ross M."/>
            <person name="Santibanez J."/>
            <person name="Aqrawi P."/>
            <person name="Gross S."/>
            <person name="Joshi V."/>
            <person name="Fowler G."/>
            <person name="Nazareth L."/>
            <person name="Reid J."/>
            <person name="Worley K."/>
            <person name="Petrosino J."/>
            <person name="Highlander S."/>
            <person name="Gibbs R."/>
        </authorList>
    </citation>
    <scope>NUCLEOTIDE SEQUENCE [LARGE SCALE GENOMIC DNA]</scope>
    <source>
        <strain evidence="10">ATCC 33269</strain>
    </source>
</reference>
<protein>
    <recommendedName>
        <fullName evidence="8">tRNA N6-adenosine threonylcarbamoyltransferase</fullName>
        <ecNumber evidence="8">2.3.1.234</ecNumber>
    </recommendedName>
    <alternativeName>
        <fullName evidence="8">N6-L-threonylcarbamoyladenine synthase</fullName>
        <shortName evidence="8">t(6)A synthase</shortName>
    </alternativeName>
    <alternativeName>
        <fullName evidence="8">t(6)A37 threonylcarbamoyladenosine biosynthesis protein TsaD</fullName>
    </alternativeName>
    <alternativeName>
        <fullName evidence="8">tRNA threonylcarbamoyladenosine biosynthesis protein TsaD</fullName>
    </alternativeName>
</protein>
<dbReference type="Proteomes" id="UP000005580">
    <property type="component" value="Unassembled WGS sequence"/>
</dbReference>
<dbReference type="InterPro" id="IPR043129">
    <property type="entry name" value="ATPase_NBD"/>
</dbReference>
<dbReference type="GO" id="GO:0005737">
    <property type="term" value="C:cytoplasm"/>
    <property type="evidence" value="ECO:0007669"/>
    <property type="project" value="UniProtKB-SubCell"/>
</dbReference>
<evidence type="ECO:0000256" key="7">
    <source>
        <dbReference type="ARBA" id="ARBA00048117"/>
    </source>
</evidence>
<keyword evidence="11" id="KW-1185">Reference proteome</keyword>
<evidence type="ECO:0000256" key="6">
    <source>
        <dbReference type="ARBA" id="ARBA00023315"/>
    </source>
</evidence>
<dbReference type="eggNOG" id="COG0533">
    <property type="taxonomic scope" value="Bacteria"/>
</dbReference>
<dbReference type="STRING" id="28134.SAMN05444288_1007"/>
<keyword evidence="4 8" id="KW-0479">Metal-binding</keyword>
<organism evidence="10 11">
    <name type="scientific">Hoylesella oralis ATCC 33269</name>
    <dbReference type="NCBI Taxonomy" id="873533"/>
    <lineage>
        <taxon>Bacteria</taxon>
        <taxon>Pseudomonadati</taxon>
        <taxon>Bacteroidota</taxon>
        <taxon>Bacteroidia</taxon>
        <taxon>Bacteroidales</taxon>
        <taxon>Prevotellaceae</taxon>
        <taxon>Hoylesella</taxon>
    </lineage>
</organism>
<keyword evidence="6 8" id="KW-0012">Acyltransferase</keyword>
<keyword evidence="5 8" id="KW-0408">Iron</keyword>
<evidence type="ECO:0000256" key="4">
    <source>
        <dbReference type="ARBA" id="ARBA00022723"/>
    </source>
</evidence>
<evidence type="ECO:0000256" key="2">
    <source>
        <dbReference type="ARBA" id="ARBA00022679"/>
    </source>
</evidence>
<comment type="subcellular location">
    <subcellularLocation>
        <location evidence="8">Cytoplasm</location>
    </subcellularLocation>
</comment>
<dbReference type="RefSeq" id="WP_004370560.1">
    <property type="nucleotide sequence ID" value="NZ_GL833119.1"/>
</dbReference>
<evidence type="ECO:0000313" key="10">
    <source>
        <dbReference type="EMBL" id="EFZ36264.1"/>
    </source>
</evidence>
<dbReference type="GO" id="GO:0061711">
    <property type="term" value="F:tRNA N(6)-L-threonylcarbamoyladenine synthase activity"/>
    <property type="evidence" value="ECO:0007669"/>
    <property type="project" value="UniProtKB-EC"/>
</dbReference>
<feature type="binding site" evidence="8">
    <location>
        <position position="175"/>
    </location>
    <ligand>
        <name>substrate</name>
    </ligand>
</feature>
<dbReference type="HAMAP" id="MF_01445">
    <property type="entry name" value="TsaD"/>
    <property type="match status" value="1"/>
</dbReference>
<dbReference type="Pfam" id="PF00814">
    <property type="entry name" value="TsaD"/>
    <property type="match status" value="1"/>
</dbReference>
<feature type="binding site" evidence="8">
    <location>
        <position position="118"/>
    </location>
    <ligand>
        <name>Fe cation</name>
        <dbReference type="ChEBI" id="CHEBI:24875"/>
    </ligand>
</feature>
<keyword evidence="2 8" id="KW-0808">Transferase</keyword>
<accession>E7RSR3</accession>
<dbReference type="SUPFAM" id="SSF53067">
    <property type="entry name" value="Actin-like ATPase domain"/>
    <property type="match status" value="2"/>
</dbReference>
<comment type="catalytic activity">
    <reaction evidence="7 8">
        <text>L-threonylcarbamoyladenylate + adenosine(37) in tRNA = N(6)-L-threonylcarbamoyladenosine(37) in tRNA + AMP + H(+)</text>
        <dbReference type="Rhea" id="RHEA:37059"/>
        <dbReference type="Rhea" id="RHEA-COMP:10162"/>
        <dbReference type="Rhea" id="RHEA-COMP:10163"/>
        <dbReference type="ChEBI" id="CHEBI:15378"/>
        <dbReference type="ChEBI" id="CHEBI:73682"/>
        <dbReference type="ChEBI" id="CHEBI:74411"/>
        <dbReference type="ChEBI" id="CHEBI:74418"/>
        <dbReference type="ChEBI" id="CHEBI:456215"/>
        <dbReference type="EC" id="2.3.1.234"/>
    </reaction>
</comment>
<dbReference type="PANTHER" id="PTHR11735:SF6">
    <property type="entry name" value="TRNA N6-ADENOSINE THREONYLCARBAMOYLTRANSFERASE, MITOCHONDRIAL"/>
    <property type="match status" value="1"/>
</dbReference>
<comment type="similarity">
    <text evidence="8">Belongs to the KAE1 / TsaD family.</text>
</comment>
<comment type="cofactor">
    <cofactor evidence="8">
        <name>Fe(2+)</name>
        <dbReference type="ChEBI" id="CHEBI:29033"/>
    </cofactor>
    <text evidence="8">Binds 1 Fe(2+) ion per subunit.</text>
</comment>
<dbReference type="GO" id="GO:0008233">
    <property type="term" value="F:peptidase activity"/>
    <property type="evidence" value="ECO:0007669"/>
    <property type="project" value="UniProtKB-KW"/>
</dbReference>
<dbReference type="NCBIfam" id="TIGR03723">
    <property type="entry name" value="T6A_TsaD_YgjD"/>
    <property type="match status" value="1"/>
</dbReference>
<evidence type="ECO:0000256" key="8">
    <source>
        <dbReference type="HAMAP-Rule" id="MF_01445"/>
    </source>
</evidence>
<evidence type="ECO:0000259" key="9">
    <source>
        <dbReference type="Pfam" id="PF00814"/>
    </source>
</evidence>
<feature type="binding site" evidence="8">
    <location>
        <position position="311"/>
    </location>
    <ligand>
        <name>Fe cation</name>
        <dbReference type="ChEBI" id="CHEBI:24875"/>
    </ligand>
</feature>
<feature type="binding site" evidence="8">
    <location>
        <position position="283"/>
    </location>
    <ligand>
        <name>substrate</name>
    </ligand>
</feature>
<dbReference type="HOGENOM" id="CLU_023208_0_2_10"/>
<comment type="function">
    <text evidence="8">Required for the formation of a threonylcarbamoyl group on adenosine at position 37 (t(6)A37) in tRNAs that read codons beginning with adenine. Is involved in the transfer of the threonylcarbamoyl moiety of threonylcarbamoyl-AMP (TC-AMP) to the N6 group of A37, together with TsaE and TsaB. TsaD likely plays a direct catalytic role in this reaction.</text>
</comment>
<dbReference type="PANTHER" id="PTHR11735">
    <property type="entry name" value="TRNA N6-ADENOSINE THREONYLCARBAMOYLTRANSFERASE"/>
    <property type="match status" value="1"/>
</dbReference>
<dbReference type="GO" id="GO:0006508">
    <property type="term" value="P:proteolysis"/>
    <property type="evidence" value="ECO:0007669"/>
    <property type="project" value="UniProtKB-KW"/>
</dbReference>
<sequence length="343" mass="37689">METNNIYILGIESSCDDTSAAVLKNDVLLSNVTASQEVHKAYGGVVPELASRAHQQNVVPVVDQAIKKAGITKEQLSAIAFTRGPGLMGSLLVGVSFAKGLARSLEIPLIDINHLQGHVMAHFIKESDNDYHQPPFPFLCLLVSGGNSQIVKVKAYNDMEVLGQTIDDAVGEAIDKCSKVMGLGYPGGPIIDKLARQGNPHAFQFSEPNISGMDYSFSGLKTSFLYNLRKWIEEEADFIEKHKTDIAASLEFTIVDILMRKLRMAVEKTKITHVAVAGGVSANNGLRNAFREHAEKYGWTIYIPKFSYTTDNAAMIGITGYYKYMDHDFCSIDKPAFSKVTFK</sequence>
<keyword evidence="3 8" id="KW-0819">tRNA processing</keyword>
<comment type="caution">
    <text evidence="10">The sequence shown here is derived from an EMBL/GenBank/DDBJ whole genome shotgun (WGS) entry which is preliminary data.</text>
</comment>
<feature type="binding site" evidence="8">
    <location>
        <begin position="142"/>
        <end position="146"/>
    </location>
    <ligand>
        <name>substrate</name>
    </ligand>
</feature>
<dbReference type="InterPro" id="IPR000905">
    <property type="entry name" value="Gcp-like_dom"/>
</dbReference>
<dbReference type="EC" id="2.3.1.234" evidence="8"/>